<dbReference type="InterPro" id="IPR025277">
    <property type="entry name" value="Apiosidase-like_cat_dom"/>
</dbReference>
<dbReference type="PANTHER" id="PTHR37836:SF3">
    <property type="entry name" value="ENDOGLUCANASE"/>
    <property type="match status" value="1"/>
</dbReference>
<dbReference type="KEGG" id="mas:Mahau_1811"/>
<gene>
    <name evidence="2" type="ordered locus">Mahau_1811</name>
</gene>
<evidence type="ECO:0000313" key="3">
    <source>
        <dbReference type="Proteomes" id="UP000008457"/>
    </source>
</evidence>
<dbReference type="HOGENOM" id="CLU_023504_2_0_9"/>
<proteinExistence type="predicted"/>
<dbReference type="RefSeq" id="WP_013781420.1">
    <property type="nucleotide sequence ID" value="NC_015520.1"/>
</dbReference>
<sequence>MSKIQIAPTKDYFIMNDKPFFYLADTVWSVFTNATLEEWGKYLDYRKTQGFNALQIDILPQWDASQSDIGVKPFELDENGQWDFFKPNGEYFGRAQSMIEMAVERGFMPALVVLWCNYVPDTWASKFNPAHIMPADAVKPYVEHIVYVFDRYDPVYIVSGDTDLDSDTACWYYATALDTIKALSQNALTTMHLGGGKVITDAFANNPNLDFYMYQSSHMLESQDLAYKLAEQFYAKEIKRPIVNGEPCYEGHAHGNRYGRFSPFEVRRAVWQSLLSGAKAGVTYGAHGIWSWHKKGKSFGSEGFSGTPFDWETALRFPGAWDIAFAKQIFEIYELFDLSPRQEAILNDTHEIRMSASSNKVVIYAPYNVDIRIAMNLEGYDWTLIELYTRKFAKPNVEVRDDISVIKMHDFNSDALFIGVK</sequence>
<accession>F4A0U6</accession>
<feature type="domain" description="Apiosidase-like catalytic" evidence="1">
    <location>
        <begin position="12"/>
        <end position="336"/>
    </location>
</feature>
<reference evidence="3" key="1">
    <citation type="submission" date="2010-11" db="EMBL/GenBank/DDBJ databases">
        <title>The complete genome of Mahella australiensis DSM 15567.</title>
        <authorList>
            <consortium name="US DOE Joint Genome Institute (JGI-PGF)"/>
            <person name="Lucas S."/>
            <person name="Copeland A."/>
            <person name="Lapidus A."/>
            <person name="Bruce D."/>
            <person name="Goodwin L."/>
            <person name="Pitluck S."/>
            <person name="Kyrpides N."/>
            <person name="Mavromatis K."/>
            <person name="Pagani I."/>
            <person name="Ivanova N."/>
            <person name="Teshima H."/>
            <person name="Brettin T."/>
            <person name="Detter J.C."/>
            <person name="Han C."/>
            <person name="Tapia R."/>
            <person name="Land M."/>
            <person name="Hauser L."/>
            <person name="Markowitz V."/>
            <person name="Cheng J.-F."/>
            <person name="Hugenholtz P."/>
            <person name="Woyke T."/>
            <person name="Wu D."/>
            <person name="Spring S."/>
            <person name="Pukall R."/>
            <person name="Steenblock K."/>
            <person name="Schneider S."/>
            <person name="Klenk H.-P."/>
            <person name="Eisen J.A."/>
        </authorList>
    </citation>
    <scope>NUCLEOTIDE SEQUENCE [LARGE SCALE GENOMIC DNA]</scope>
    <source>
        <strain evidence="3">DSM 15567 / CIP 107919 / 50-1 BON</strain>
    </source>
</reference>
<reference evidence="2 3" key="2">
    <citation type="journal article" date="2011" name="Stand. Genomic Sci.">
        <title>Complete genome sequence of Mahella australiensis type strain (50-1 BON).</title>
        <authorList>
            <person name="Sikorski J."/>
            <person name="Teshima H."/>
            <person name="Nolan M."/>
            <person name="Lucas S."/>
            <person name="Hammon N."/>
            <person name="Deshpande S."/>
            <person name="Cheng J.F."/>
            <person name="Pitluck S."/>
            <person name="Liolios K."/>
            <person name="Pagani I."/>
            <person name="Ivanova N."/>
            <person name="Huntemann M."/>
            <person name="Mavromatis K."/>
            <person name="Ovchinikova G."/>
            <person name="Pati A."/>
            <person name="Tapia R."/>
            <person name="Han C."/>
            <person name="Goodwin L."/>
            <person name="Chen A."/>
            <person name="Palaniappan K."/>
            <person name="Land M."/>
            <person name="Hauser L."/>
            <person name="Ngatchou-Djao O.D."/>
            <person name="Rohde M."/>
            <person name="Pukall R."/>
            <person name="Spring S."/>
            <person name="Abt B."/>
            <person name="Goker M."/>
            <person name="Detter J.C."/>
            <person name="Woyke T."/>
            <person name="Bristow J."/>
            <person name="Markowitz V."/>
            <person name="Hugenholtz P."/>
            <person name="Eisen J.A."/>
            <person name="Kyrpides N.C."/>
            <person name="Klenk H.P."/>
            <person name="Lapidus A."/>
        </authorList>
    </citation>
    <scope>NUCLEOTIDE SEQUENCE [LARGE SCALE GENOMIC DNA]</scope>
    <source>
        <strain evidence="3">DSM 15567 / CIP 107919 / 50-1 BON</strain>
    </source>
</reference>
<dbReference type="eggNOG" id="COG2730">
    <property type="taxonomic scope" value="Bacteria"/>
</dbReference>
<dbReference type="AlphaFoldDB" id="F4A0U6"/>
<dbReference type="Gene3D" id="3.20.20.80">
    <property type="entry name" value="Glycosidases"/>
    <property type="match status" value="1"/>
</dbReference>
<dbReference type="SUPFAM" id="SSF51445">
    <property type="entry name" value="(Trans)glycosidases"/>
    <property type="match status" value="1"/>
</dbReference>
<protein>
    <recommendedName>
        <fullName evidence="1">Apiosidase-like catalytic domain-containing protein</fullName>
    </recommendedName>
</protein>
<dbReference type="Proteomes" id="UP000008457">
    <property type="component" value="Chromosome"/>
</dbReference>
<dbReference type="PANTHER" id="PTHR37836">
    <property type="entry name" value="LMO1036 PROTEIN"/>
    <property type="match status" value="1"/>
</dbReference>
<name>F4A0U6_MAHA5</name>
<keyword evidence="3" id="KW-1185">Reference proteome</keyword>
<dbReference type="InterPro" id="IPR017853">
    <property type="entry name" value="GH"/>
</dbReference>
<dbReference type="Pfam" id="PF13204">
    <property type="entry name" value="Apiosidase"/>
    <property type="match status" value="1"/>
</dbReference>
<evidence type="ECO:0000313" key="2">
    <source>
        <dbReference type="EMBL" id="AEE96992.1"/>
    </source>
</evidence>
<dbReference type="EMBL" id="CP002360">
    <property type="protein sequence ID" value="AEE96992.1"/>
    <property type="molecule type" value="Genomic_DNA"/>
</dbReference>
<dbReference type="STRING" id="697281.Mahau_1811"/>
<organism evidence="2 3">
    <name type="scientific">Mahella australiensis (strain DSM 15567 / CIP 107919 / 50-1 BON)</name>
    <dbReference type="NCBI Taxonomy" id="697281"/>
    <lineage>
        <taxon>Bacteria</taxon>
        <taxon>Bacillati</taxon>
        <taxon>Bacillota</taxon>
        <taxon>Clostridia</taxon>
        <taxon>Thermoanaerobacterales</taxon>
        <taxon>Thermoanaerobacterales Family IV. Incertae Sedis</taxon>
        <taxon>Mahella</taxon>
    </lineage>
</organism>
<evidence type="ECO:0000259" key="1">
    <source>
        <dbReference type="Pfam" id="PF13204"/>
    </source>
</evidence>